<name>A0AAJ6YJA8_9HYME</name>
<dbReference type="SMART" id="SM00369">
    <property type="entry name" value="LRR_TYP"/>
    <property type="match status" value="9"/>
</dbReference>
<dbReference type="Pfam" id="PF13855">
    <property type="entry name" value="LRR_8"/>
    <property type="match status" value="2"/>
</dbReference>
<evidence type="ECO:0000256" key="2">
    <source>
        <dbReference type="ARBA" id="ARBA00022729"/>
    </source>
</evidence>
<keyword evidence="7" id="KW-1185">Reference proteome</keyword>
<evidence type="ECO:0000256" key="3">
    <source>
        <dbReference type="ARBA" id="ARBA00022737"/>
    </source>
</evidence>
<evidence type="ECO:0000313" key="7">
    <source>
        <dbReference type="Proteomes" id="UP000695007"/>
    </source>
</evidence>
<evidence type="ECO:0000256" key="5">
    <source>
        <dbReference type="SAM" id="Phobius"/>
    </source>
</evidence>
<dbReference type="PANTHER" id="PTHR24366">
    <property type="entry name" value="IG(IMMUNOGLOBULIN) AND LRR(LEUCINE RICH REPEAT) DOMAINS"/>
    <property type="match status" value="1"/>
</dbReference>
<feature type="transmembrane region" description="Helical" evidence="5">
    <location>
        <begin position="733"/>
        <end position="752"/>
    </location>
</feature>
<keyword evidence="3" id="KW-0677">Repeat</keyword>
<feature type="coiled-coil region" evidence="4">
    <location>
        <begin position="689"/>
        <end position="720"/>
    </location>
</feature>
<proteinExistence type="predicted"/>
<dbReference type="Gene3D" id="3.80.10.10">
    <property type="entry name" value="Ribonuclease Inhibitor"/>
    <property type="match status" value="2"/>
</dbReference>
<keyword evidence="5" id="KW-1133">Transmembrane helix</keyword>
<dbReference type="PANTHER" id="PTHR24366:SF96">
    <property type="entry name" value="LEUCINE RICH REPEAT CONTAINING 53"/>
    <property type="match status" value="1"/>
</dbReference>
<feature type="domain" description="LRRCT" evidence="6">
    <location>
        <begin position="428"/>
        <end position="480"/>
    </location>
</feature>
<evidence type="ECO:0000256" key="1">
    <source>
        <dbReference type="ARBA" id="ARBA00022614"/>
    </source>
</evidence>
<dbReference type="Proteomes" id="UP000695007">
    <property type="component" value="Unplaced"/>
</dbReference>
<evidence type="ECO:0000259" key="6">
    <source>
        <dbReference type="SMART" id="SM00082"/>
    </source>
</evidence>
<dbReference type="SUPFAM" id="SSF52058">
    <property type="entry name" value="L domain-like"/>
    <property type="match status" value="1"/>
</dbReference>
<protein>
    <submittedName>
        <fullName evidence="8">Leucine-rich repeat-containing protein 15</fullName>
    </submittedName>
</protein>
<dbReference type="GO" id="GO:0071944">
    <property type="term" value="C:cell periphery"/>
    <property type="evidence" value="ECO:0007669"/>
    <property type="project" value="UniProtKB-ARBA"/>
</dbReference>
<dbReference type="AlphaFoldDB" id="A0AAJ6YJA8"/>
<dbReference type="GeneID" id="105363190"/>
<dbReference type="PRINTS" id="PR00019">
    <property type="entry name" value="LEURICHRPT"/>
</dbReference>
<dbReference type="InterPro" id="IPR003591">
    <property type="entry name" value="Leu-rich_rpt_typical-subtyp"/>
</dbReference>
<dbReference type="SMART" id="SM00365">
    <property type="entry name" value="LRR_SD22"/>
    <property type="match status" value="6"/>
</dbReference>
<organism evidence="7 8">
    <name type="scientific">Ceratosolen solmsi marchali</name>
    <dbReference type="NCBI Taxonomy" id="326594"/>
    <lineage>
        <taxon>Eukaryota</taxon>
        <taxon>Metazoa</taxon>
        <taxon>Ecdysozoa</taxon>
        <taxon>Arthropoda</taxon>
        <taxon>Hexapoda</taxon>
        <taxon>Insecta</taxon>
        <taxon>Pterygota</taxon>
        <taxon>Neoptera</taxon>
        <taxon>Endopterygota</taxon>
        <taxon>Hymenoptera</taxon>
        <taxon>Apocrita</taxon>
        <taxon>Proctotrupomorpha</taxon>
        <taxon>Chalcidoidea</taxon>
        <taxon>Agaonidae</taxon>
        <taxon>Agaoninae</taxon>
        <taxon>Ceratosolen</taxon>
    </lineage>
</organism>
<reference evidence="8" key="1">
    <citation type="submission" date="2025-08" db="UniProtKB">
        <authorList>
            <consortium name="RefSeq"/>
        </authorList>
    </citation>
    <scope>IDENTIFICATION</scope>
</reference>
<dbReference type="InterPro" id="IPR000483">
    <property type="entry name" value="Cys-rich_flank_reg_C"/>
</dbReference>
<dbReference type="InterPro" id="IPR001611">
    <property type="entry name" value="Leu-rich_rpt"/>
</dbReference>
<gene>
    <name evidence="8" type="primary">LOC105363190</name>
</gene>
<sequence>MPDTFQSFLAVAIIIMVSSLGATLSYSTMTTPAAQAASAITMANSTPTTMAMTGTTAASTSAPSIPAINENATSTKETPKIMSDIVWECPSITGVGIECSCDFPHTLRCIGDRTSLQTISRHLRHSRPGMISLLDVTVSGISTLPANFLEDVALHGLVVSTGELRRVNENAFTALARPLQALGLPNNLLDGVPTVALARLIGLERLDLTHNKLKTLEATSFQGLSNVTYLDLSDNLLSQLSPQAFASLPSLRSLKMHGNRLSVSALSALRGLRNLEELDLSANLLSGPLGPSLLPAMPRLRYLTVAENELKNVQQGALMGLKNLTSLSLTHNQIDVLEDDAFKYLSTLTHLDLAYNGIVAVSSSSLAHLEKLKILDLTHNFLRSLNGDLVVPLRSLENLRLDDNDITMVTTDLPTSKLKLKSLSLADNPFNCDCTLLDFANWLANSSLEEEDKLSAVCATPPALENGILTQVSPGNLLCGDPTPPIMTRLPLAAAQLTLNEFHFDETTGADMLWHVEPCTERYTCDTLIVYEAIDEKEVQIASSPIHCDSRLMRDPCSLPISLPTTLMLQAGHRYRYCVVLMVPSGYDELSLGLGCSDIIELEETLHLVPEDHQPRTEPQPEISTVHVNVSSDGYLQVEVRMSGLSLSDCKLDLDVLAAESGEVQRKILNCSSGATTLSGLVPGRYRVCASVNEAVEEEEEEEEKEEEEQSEKLRESKARCVEVQSFRQSNEVLLLLLAAVLCVLVIVGFMVGRNLLRKTKKEPMPPQCFMPAQEVEITHKAHYIKLLATTKV</sequence>
<evidence type="ECO:0000256" key="4">
    <source>
        <dbReference type="SAM" id="Coils"/>
    </source>
</evidence>
<keyword evidence="4" id="KW-0175">Coiled coil</keyword>
<dbReference type="SMART" id="SM00082">
    <property type="entry name" value="LRRCT"/>
    <property type="match status" value="1"/>
</dbReference>
<dbReference type="InterPro" id="IPR032675">
    <property type="entry name" value="LRR_dom_sf"/>
</dbReference>
<dbReference type="CTD" id="37342"/>
<keyword evidence="5" id="KW-0472">Membrane</keyword>
<accession>A0AAJ6YJA8</accession>
<keyword evidence="1" id="KW-0433">Leucine-rich repeat</keyword>
<dbReference type="RefSeq" id="XP_011499113.1">
    <property type="nucleotide sequence ID" value="XM_011500811.1"/>
</dbReference>
<dbReference type="PROSITE" id="PS51450">
    <property type="entry name" value="LRR"/>
    <property type="match status" value="3"/>
</dbReference>
<keyword evidence="5" id="KW-0812">Transmembrane</keyword>
<keyword evidence="2" id="KW-0732">Signal</keyword>
<evidence type="ECO:0000313" key="8">
    <source>
        <dbReference type="RefSeq" id="XP_011499113.1"/>
    </source>
</evidence>
<dbReference type="KEGG" id="csol:105363190"/>